<feature type="compositionally biased region" description="Basic and acidic residues" evidence="4">
    <location>
        <begin position="553"/>
        <end position="571"/>
    </location>
</feature>
<dbReference type="Gene3D" id="1.25.10.10">
    <property type="entry name" value="Leucine-rich Repeat Variant"/>
    <property type="match status" value="1"/>
</dbReference>
<dbReference type="Proteomes" id="UP000031516">
    <property type="component" value="Unassembled WGS sequence"/>
</dbReference>
<dbReference type="OrthoDB" id="331600at2759"/>
<dbReference type="GO" id="GO:0006397">
    <property type="term" value="P:mRNA processing"/>
    <property type="evidence" value="ECO:0007669"/>
    <property type="project" value="UniProtKB-KW"/>
</dbReference>
<feature type="compositionally biased region" description="Polar residues" evidence="4">
    <location>
        <begin position="594"/>
        <end position="604"/>
    </location>
</feature>
<feature type="region of interest" description="Disordered" evidence="4">
    <location>
        <begin position="513"/>
        <end position="604"/>
    </location>
</feature>
<dbReference type="Pfam" id="PF11935">
    <property type="entry name" value="SYMPK_PTA1_N"/>
    <property type="match status" value="1"/>
</dbReference>
<feature type="region of interest" description="Disordered" evidence="4">
    <location>
        <begin position="349"/>
        <end position="387"/>
    </location>
</feature>
<evidence type="ECO:0000256" key="2">
    <source>
        <dbReference type="ARBA" id="ARBA00022664"/>
    </source>
</evidence>
<keyword evidence="7" id="KW-1185">Reference proteome</keyword>
<dbReference type="PANTHER" id="PTHR15245">
    <property type="entry name" value="SYMPLEKIN-RELATED"/>
    <property type="match status" value="1"/>
</dbReference>
<evidence type="ECO:0000256" key="1">
    <source>
        <dbReference type="ARBA" id="ARBA00004123"/>
    </source>
</evidence>
<keyword evidence="3" id="KW-0539">Nucleus</keyword>
<dbReference type="InterPro" id="IPR011989">
    <property type="entry name" value="ARM-like"/>
</dbReference>
<dbReference type="EMBL" id="CCBQ010000037">
    <property type="protein sequence ID" value="CDO94447.1"/>
    <property type="molecule type" value="Genomic_DNA"/>
</dbReference>
<comment type="caution">
    <text evidence="6">The sequence shown here is derived from an EMBL/GenBank/DDBJ whole genome shotgun (WGS) entry which is preliminary data.</text>
</comment>
<feature type="compositionally biased region" description="Low complexity" evidence="4">
    <location>
        <begin position="349"/>
        <end position="367"/>
    </location>
</feature>
<feature type="domain" description="Symplekin/Pta1 N-terminal" evidence="5">
    <location>
        <begin position="89"/>
        <end position="318"/>
    </location>
</feature>
<evidence type="ECO:0000256" key="3">
    <source>
        <dbReference type="ARBA" id="ARBA00023242"/>
    </source>
</evidence>
<gene>
    <name evidence="6" type="ORF">KLDO_g2711</name>
</gene>
<keyword evidence="2" id="KW-0507">mRNA processing</keyword>
<dbReference type="InterPro" id="IPR021850">
    <property type="entry name" value="Symplekin/Pta1"/>
</dbReference>
<accession>A0A0A8L8J8</accession>
<comment type="subcellular location">
    <subcellularLocation>
        <location evidence="1">Nucleus</location>
    </subcellularLocation>
</comment>
<evidence type="ECO:0000259" key="5">
    <source>
        <dbReference type="Pfam" id="PF11935"/>
    </source>
</evidence>
<reference evidence="6 7" key="1">
    <citation type="submission" date="2014-03" db="EMBL/GenBank/DDBJ databases">
        <title>The genome of Kluyveromyces dobzhanskii.</title>
        <authorList>
            <person name="Nystedt B."/>
            <person name="Astrom S."/>
        </authorList>
    </citation>
    <scope>NUCLEOTIDE SEQUENCE [LARGE SCALE GENOMIC DNA]</scope>
    <source>
        <strain evidence="6 7">CBS 2104</strain>
    </source>
</reference>
<dbReference type="GO" id="GO:0005847">
    <property type="term" value="C:mRNA cleavage and polyadenylation specificity factor complex"/>
    <property type="evidence" value="ECO:0007669"/>
    <property type="project" value="TreeGrafter"/>
</dbReference>
<organism evidence="6 7">
    <name type="scientific">Kluyveromyces dobzhanskii CBS 2104</name>
    <dbReference type="NCBI Taxonomy" id="1427455"/>
    <lineage>
        <taxon>Eukaryota</taxon>
        <taxon>Fungi</taxon>
        <taxon>Dikarya</taxon>
        <taxon>Ascomycota</taxon>
        <taxon>Saccharomycotina</taxon>
        <taxon>Saccharomycetes</taxon>
        <taxon>Saccharomycetales</taxon>
        <taxon>Saccharomycetaceae</taxon>
        <taxon>Kluyveromyces</taxon>
    </lineage>
</organism>
<dbReference type="PANTHER" id="PTHR15245:SF20">
    <property type="entry name" value="SYMPLEKIN"/>
    <property type="match status" value="1"/>
</dbReference>
<name>A0A0A8L8J8_9SACH</name>
<protein>
    <submittedName>
        <fullName evidence="6">WGS project CCBQ000000000 data, contig 00106</fullName>
    </submittedName>
</protein>
<dbReference type="AlphaFoldDB" id="A0A0A8L8J8"/>
<proteinExistence type="predicted"/>
<dbReference type="InterPro" id="IPR032460">
    <property type="entry name" value="Symplekin/Pta1_N"/>
</dbReference>
<feature type="compositionally biased region" description="Polar residues" evidence="4">
    <location>
        <begin position="517"/>
        <end position="528"/>
    </location>
</feature>
<evidence type="ECO:0000313" key="6">
    <source>
        <dbReference type="EMBL" id="CDO94447.1"/>
    </source>
</evidence>
<feature type="compositionally biased region" description="Low complexity" evidence="4">
    <location>
        <begin position="375"/>
        <end position="387"/>
    </location>
</feature>
<evidence type="ECO:0000256" key="4">
    <source>
        <dbReference type="SAM" id="MobiDB-lite"/>
    </source>
</evidence>
<sequence length="824" mass="92336">MSNSVDPLVQLQQAAVMAMQHMPEQMLPKVLETGITLFLNDKRNIGFARFSTQLLLDILVHDEIKSSEKPFIVRQNISALWEMAETGDYITYKNCILCLGNIYDQLFDLVAKTSDDKLWSTLLKFKDLTVANWKSCYPLNLSDNDLNNRGKGTGVKLASVKFISKVIIIHTPGPGISVGSIPDNHPVISNKQGLESEAKNLLDKLLTFLIEEPMMCAPWFTGVLHCLSFIMKQRPLAAMRIASGLLKFNIDMKFQRDDESTLQYRLAKRFVERCYRNLVQFGMKSQLLKNSGSMAPYRNKLGKISQTLFVIGEETKAKGILNYDPAAVEHKMTPADKKKYIRIKDVSESSSDSSSGAFSATTKSPSPIQSPPIASPSVGNTMMNTTSTPPMLNTFHPQARVHINNVPAPLAPPPDLPVLQALQSYAFTKSTTKHPHFLNPAHTSADNSYSAVFALMNSVSSGFDVSKLSQETMVKLCTEALTNTNIGTAINGLSIVASRYTGLINQWLQNNAQQQNGTSSGNTNNALSPESIAQPAKRPREEDSVDTPIKQEAVAKKEQPSKQTPADDKYVVENTATSQPPETKRVKLEMQEQPEPSSNHTSSLGVSTLTYEEKLNHLHRIVQNILLIPTNANVSTPISQLQSRNALDKVLLMNWDNKTSWVFLLSRLCSRGVSSNDDMRNIVSNAIFDYFCEDFTNRITLVLEWLSEEWFNEDLRSDGKEHTVYNKWSLKVLDFMIPKLEDSHRRLFIRMVSELPLLSPDHIEKMKSLCLDPTRSVLGFQSLKFMLMFRPPVKPFIKVALESMAQVDESIKPQCDSLLNKYFS</sequence>
<evidence type="ECO:0000313" key="7">
    <source>
        <dbReference type="Proteomes" id="UP000031516"/>
    </source>
</evidence>